<proteinExistence type="predicted"/>
<organism evidence="1 2">
    <name type="scientific">Clostridium cadaveris</name>
    <dbReference type="NCBI Taxonomy" id="1529"/>
    <lineage>
        <taxon>Bacteria</taxon>
        <taxon>Bacillati</taxon>
        <taxon>Bacillota</taxon>
        <taxon>Clostridia</taxon>
        <taxon>Eubacteriales</taxon>
        <taxon>Clostridiaceae</taxon>
        <taxon>Clostridium</taxon>
    </lineage>
</organism>
<protein>
    <submittedName>
        <fullName evidence="1">Uncharacterized protein</fullName>
    </submittedName>
</protein>
<comment type="caution">
    <text evidence="1">The sequence shown here is derived from an EMBL/GenBank/DDBJ whole genome shotgun (WGS) entry which is preliminary data.</text>
</comment>
<dbReference type="Proteomes" id="UP000246114">
    <property type="component" value="Unassembled WGS sequence"/>
</dbReference>
<reference evidence="1 2" key="1">
    <citation type="submission" date="2018-03" db="EMBL/GenBank/DDBJ databases">
        <title>The uncultured portion of the human microbiome is neutrally assembled.</title>
        <authorList>
            <person name="Jeraldo P."/>
            <person name="Boardman L."/>
            <person name="White B.A."/>
            <person name="Nelson H."/>
            <person name="Goldenfeld N."/>
            <person name="Chia N."/>
        </authorList>
    </citation>
    <scope>NUCLEOTIDE SEQUENCE [LARGE SCALE GENOMIC DNA]</scope>
    <source>
        <strain evidence="1">CIM:MAG 903</strain>
    </source>
</reference>
<evidence type="ECO:0000313" key="1">
    <source>
        <dbReference type="EMBL" id="PWL55165.1"/>
    </source>
</evidence>
<dbReference type="AlphaFoldDB" id="A0A316MDH4"/>
<name>A0A316MDH4_9CLOT</name>
<sequence>MELEQLSDNIRIQDADTYSLRNMFSKSDLVKAEKLEKAIATLENFKAMYAELEQYKEVYEDITVCMKEVAQEAFDEGYGNDKVASVKETFKKIFDDELDDIAKLIEDHLDIKNYMEE</sequence>
<evidence type="ECO:0000313" key="2">
    <source>
        <dbReference type="Proteomes" id="UP000246114"/>
    </source>
</evidence>
<gene>
    <name evidence="1" type="ORF">DBY38_02520</name>
</gene>
<dbReference type="EMBL" id="QAMZ01000012">
    <property type="protein sequence ID" value="PWL55165.1"/>
    <property type="molecule type" value="Genomic_DNA"/>
</dbReference>
<accession>A0A316MDH4</accession>